<evidence type="ECO:0000259" key="5">
    <source>
        <dbReference type="Pfam" id="PF04198"/>
    </source>
</evidence>
<dbReference type="Pfam" id="PF04198">
    <property type="entry name" value="Sugar-bind"/>
    <property type="match status" value="1"/>
</dbReference>
<dbReference type="STRING" id="1423751.FC38_GL001781"/>
<dbReference type="Proteomes" id="UP000051521">
    <property type="component" value="Unassembled WGS sequence"/>
</dbReference>
<keyword evidence="4" id="KW-0804">Transcription</keyword>
<evidence type="ECO:0000256" key="3">
    <source>
        <dbReference type="ARBA" id="ARBA00023125"/>
    </source>
</evidence>
<keyword evidence="2" id="KW-0805">Transcription regulation</keyword>
<keyword evidence="9" id="KW-1185">Reference proteome</keyword>
<keyword evidence="3" id="KW-0238">DNA-binding</keyword>
<dbReference type="Gene3D" id="1.10.10.10">
    <property type="entry name" value="Winged helix-like DNA-binding domain superfamily/Winged helix DNA-binding domain"/>
    <property type="match status" value="1"/>
</dbReference>
<dbReference type="PANTHER" id="PTHR34294">
    <property type="entry name" value="TRANSCRIPTIONAL REGULATOR-RELATED"/>
    <property type="match status" value="1"/>
</dbReference>
<dbReference type="PANTHER" id="PTHR34294:SF1">
    <property type="entry name" value="TRANSCRIPTIONAL REGULATOR LSRR"/>
    <property type="match status" value="1"/>
</dbReference>
<comment type="caution">
    <text evidence="6">The sequence shown here is derived from an EMBL/GenBank/DDBJ whole genome shotgun (WGS) entry which is preliminary data.</text>
</comment>
<comment type="similarity">
    <text evidence="1">Belongs to the SorC transcriptional regulatory family.</text>
</comment>
<evidence type="ECO:0000313" key="8">
    <source>
        <dbReference type="Proteomes" id="UP000009326"/>
    </source>
</evidence>
<organism evidence="6 8">
    <name type="scientific">Lactobacillus gigeriorum DSM 23908 = CRBIP 24.85</name>
    <dbReference type="NCBI Taxonomy" id="1423751"/>
    <lineage>
        <taxon>Bacteria</taxon>
        <taxon>Bacillati</taxon>
        <taxon>Bacillota</taxon>
        <taxon>Bacilli</taxon>
        <taxon>Lactobacillales</taxon>
        <taxon>Lactobacillaceae</taxon>
        <taxon>Lactobacillus</taxon>
    </lineage>
</organism>
<dbReference type="GO" id="GO:0030246">
    <property type="term" value="F:carbohydrate binding"/>
    <property type="evidence" value="ECO:0007669"/>
    <property type="project" value="InterPro"/>
</dbReference>
<dbReference type="EMBL" id="AYZO01000008">
    <property type="protein sequence ID" value="KRN13860.1"/>
    <property type="molecule type" value="Genomic_DNA"/>
</dbReference>
<sequence>MQLSDSQIAAIAHDFYLNNLNIEELSQKYELSRYLIDKALKDARTKQIVQITINEDNTRRHSELEYYFKQIFGLDEVYILRKGLTKTEDEENLTRFAAMIIQQLLKNITNVGLTWGTTSLDIINNFQHENRPGLTFVQLLGISTESGHRKNPLVQQAAYKFNANFLELPAPLYCVNPKTIKYLKQEPMFTSLKNYYPNLDLVLTGLGTMQSIEENRNMSAQYATTLFEQIDPSMVAGFIFGRPYTIYGNFFDNLEPYICGISLADIKKTPIKFVIEKNRFKADALLGALNTGLITHLVITEGIASRVLQKIGTTPSGK</sequence>
<dbReference type="Gene3D" id="3.40.50.1360">
    <property type="match status" value="1"/>
</dbReference>
<dbReference type="InterPro" id="IPR007324">
    <property type="entry name" value="Sugar-bd_dom_put"/>
</dbReference>
<evidence type="ECO:0000313" key="6">
    <source>
        <dbReference type="EMBL" id="CCI86475.1"/>
    </source>
</evidence>
<dbReference type="EMBL" id="CAKC01000023">
    <property type="protein sequence ID" value="CCI86475.1"/>
    <property type="molecule type" value="Genomic_DNA"/>
</dbReference>
<evidence type="ECO:0000256" key="1">
    <source>
        <dbReference type="ARBA" id="ARBA00010466"/>
    </source>
</evidence>
<name>I7JZV2_9LACO</name>
<feature type="domain" description="Sugar-binding" evidence="5">
    <location>
        <begin position="60"/>
        <end position="308"/>
    </location>
</feature>
<dbReference type="RefSeq" id="WP_008472424.1">
    <property type="nucleotide sequence ID" value="NZ_AYZO01000008.1"/>
</dbReference>
<proteinExistence type="inferred from homology"/>
<evidence type="ECO:0000313" key="9">
    <source>
        <dbReference type="Proteomes" id="UP000051521"/>
    </source>
</evidence>
<dbReference type="SUPFAM" id="SSF100950">
    <property type="entry name" value="NagB/RpiA/CoA transferase-like"/>
    <property type="match status" value="1"/>
</dbReference>
<dbReference type="InterPro" id="IPR037171">
    <property type="entry name" value="NagB/RpiA_transferase-like"/>
</dbReference>
<dbReference type="InterPro" id="IPR051054">
    <property type="entry name" value="SorC_transcr_regulators"/>
</dbReference>
<dbReference type="PATRIC" id="fig|1423751.3.peg.1844"/>
<evidence type="ECO:0000256" key="2">
    <source>
        <dbReference type="ARBA" id="ARBA00023015"/>
    </source>
</evidence>
<gene>
    <name evidence="6" type="ORF">BN52_07715</name>
    <name evidence="7" type="ORF">FC38_GL001781</name>
</gene>
<dbReference type="AlphaFoldDB" id="I7JZV2"/>
<dbReference type="GO" id="GO:0003677">
    <property type="term" value="F:DNA binding"/>
    <property type="evidence" value="ECO:0007669"/>
    <property type="project" value="UniProtKB-KW"/>
</dbReference>
<reference evidence="7 9" key="2">
    <citation type="journal article" date="2015" name="Genome Announc.">
        <title>Expanding the biotechnology potential of lactobacilli through comparative genomics of 213 strains and associated genera.</title>
        <authorList>
            <person name="Sun Z."/>
            <person name="Harris H.M."/>
            <person name="McCann A."/>
            <person name="Guo C."/>
            <person name="Argimon S."/>
            <person name="Zhang W."/>
            <person name="Yang X."/>
            <person name="Jeffery I.B."/>
            <person name="Cooney J.C."/>
            <person name="Kagawa T.F."/>
            <person name="Liu W."/>
            <person name="Song Y."/>
            <person name="Salvetti E."/>
            <person name="Wrobel A."/>
            <person name="Rasinkangas P."/>
            <person name="Parkhill J."/>
            <person name="Rea M.C."/>
            <person name="O'Sullivan O."/>
            <person name="Ritari J."/>
            <person name="Douillard F.P."/>
            <person name="Paul Ross R."/>
            <person name="Yang R."/>
            <person name="Briner A.E."/>
            <person name="Felis G.E."/>
            <person name="de Vos W.M."/>
            <person name="Barrangou R."/>
            <person name="Klaenhammer T.R."/>
            <person name="Caufield P.W."/>
            <person name="Cui Y."/>
            <person name="Zhang H."/>
            <person name="O'Toole P.W."/>
        </authorList>
    </citation>
    <scope>NUCLEOTIDE SEQUENCE [LARGE SCALE GENOMIC DNA]</scope>
    <source>
        <strain evidence="7 9">DSM 23908</strain>
    </source>
</reference>
<dbReference type="InterPro" id="IPR036388">
    <property type="entry name" value="WH-like_DNA-bd_sf"/>
</dbReference>
<dbReference type="Proteomes" id="UP000009326">
    <property type="component" value="Unassembled WGS sequence"/>
</dbReference>
<reference evidence="6 8" key="1">
    <citation type="submission" date="2012-06" db="EMBL/GenBank/DDBJ databases">
        <title>Draft genome sequence of Lactobacillus gigeriorum CRBIP 24.85T, isolated from chicken crop.</title>
        <authorList>
            <person name="Cousin S."/>
            <person name="Ma L."/>
            <person name="Creno S."/>
            <person name="Clermont D."/>
            <person name="Loux V."/>
            <person name="Bizet C."/>
            <person name="Bouchier C."/>
        </authorList>
    </citation>
    <scope>NUCLEOTIDE SEQUENCE [LARGE SCALE GENOMIC DNA]</scope>
    <source>
        <strain evidence="8">CRBIP 24.85T</strain>
        <strain evidence="6">Type strain: CRBIP 24.85</strain>
    </source>
</reference>
<accession>I7JZV2</accession>
<protein>
    <submittedName>
        <fullName evidence="6">Transcriptional regulator</fullName>
    </submittedName>
</protein>
<evidence type="ECO:0000256" key="4">
    <source>
        <dbReference type="ARBA" id="ARBA00023163"/>
    </source>
</evidence>
<dbReference type="OrthoDB" id="58802at2"/>
<evidence type="ECO:0000313" key="7">
    <source>
        <dbReference type="EMBL" id="KRN13860.1"/>
    </source>
</evidence>